<evidence type="ECO:0008006" key="4">
    <source>
        <dbReference type="Google" id="ProtNLM"/>
    </source>
</evidence>
<keyword evidence="1" id="KW-0732">Signal</keyword>
<dbReference type="OrthoDB" id="6402588at2"/>
<dbReference type="Gene3D" id="3.40.1000.10">
    <property type="entry name" value="Mog1/PsbP, alpha/beta/alpha sandwich"/>
    <property type="match status" value="1"/>
</dbReference>
<dbReference type="EMBL" id="PIPL01000001">
    <property type="protein sequence ID" value="RUO25928.1"/>
    <property type="molecule type" value="Genomic_DNA"/>
</dbReference>
<protein>
    <recommendedName>
        <fullName evidence="4">DUF1795 domain-containing protein</fullName>
    </recommendedName>
</protein>
<evidence type="ECO:0000313" key="2">
    <source>
        <dbReference type="EMBL" id="RUO25928.1"/>
    </source>
</evidence>
<feature type="chain" id="PRO_5019523989" description="DUF1795 domain-containing protein" evidence="1">
    <location>
        <begin position="21"/>
        <end position="148"/>
    </location>
</feature>
<gene>
    <name evidence="2" type="ORF">CWE09_04160</name>
</gene>
<proteinExistence type="predicted"/>
<feature type="signal peptide" evidence="1">
    <location>
        <begin position="1"/>
        <end position="20"/>
    </location>
</feature>
<comment type="caution">
    <text evidence="2">The sequence shown here is derived from an EMBL/GenBank/DDBJ whole genome shotgun (WGS) entry which is preliminary data.</text>
</comment>
<sequence length="148" mass="17075">MKLKSILLSTLFILSQPLLAADYNFEPPEFPEQTGGQIFQYYLPADNGFAANVNLQIQPFDGSLEEYEEISVSQFEQMDIEVLQLERTGNELLIEYRGAMQETDLHWYARVVKQDNLYYVLTATALAERWNEEQDALVNSVHSFQLTD</sequence>
<evidence type="ECO:0000313" key="3">
    <source>
        <dbReference type="Proteomes" id="UP000288293"/>
    </source>
</evidence>
<evidence type="ECO:0000256" key="1">
    <source>
        <dbReference type="SAM" id="SignalP"/>
    </source>
</evidence>
<name>A0A432W774_9GAMM</name>
<dbReference type="RefSeq" id="WP_126802746.1">
    <property type="nucleotide sequence ID" value="NZ_PIPL01000001.1"/>
</dbReference>
<dbReference type="AlphaFoldDB" id="A0A432W774"/>
<accession>A0A432W774</accession>
<keyword evidence="3" id="KW-1185">Reference proteome</keyword>
<reference evidence="2 3" key="1">
    <citation type="journal article" date="2011" name="Front. Microbiol.">
        <title>Genomic signatures of strain selection and enhancement in Bacillus atrophaeus var. globigii, a historical biowarfare simulant.</title>
        <authorList>
            <person name="Gibbons H.S."/>
            <person name="Broomall S.M."/>
            <person name="McNew L.A."/>
            <person name="Daligault H."/>
            <person name="Chapman C."/>
            <person name="Bruce D."/>
            <person name="Karavis M."/>
            <person name="Krepps M."/>
            <person name="McGregor P.A."/>
            <person name="Hong C."/>
            <person name="Park K.H."/>
            <person name="Akmal A."/>
            <person name="Feldman A."/>
            <person name="Lin J.S."/>
            <person name="Chang W.E."/>
            <person name="Higgs B.W."/>
            <person name="Demirev P."/>
            <person name="Lindquist J."/>
            <person name="Liem A."/>
            <person name="Fochler E."/>
            <person name="Read T.D."/>
            <person name="Tapia R."/>
            <person name="Johnson S."/>
            <person name="Bishop-Lilly K.A."/>
            <person name="Detter C."/>
            <person name="Han C."/>
            <person name="Sozhamannan S."/>
            <person name="Rosenzweig C.N."/>
            <person name="Skowronski E.W."/>
        </authorList>
    </citation>
    <scope>NUCLEOTIDE SEQUENCE [LARGE SCALE GENOMIC DNA]</scope>
    <source>
        <strain evidence="2 3">MLST1</strain>
    </source>
</reference>
<dbReference type="Proteomes" id="UP000288293">
    <property type="component" value="Unassembled WGS sequence"/>
</dbReference>
<organism evidence="2 3">
    <name type="scientific">Aliidiomarina minuta</name>
    <dbReference type="NCBI Taxonomy" id="880057"/>
    <lineage>
        <taxon>Bacteria</taxon>
        <taxon>Pseudomonadati</taxon>
        <taxon>Pseudomonadota</taxon>
        <taxon>Gammaproteobacteria</taxon>
        <taxon>Alteromonadales</taxon>
        <taxon>Idiomarinaceae</taxon>
        <taxon>Aliidiomarina</taxon>
    </lineage>
</organism>